<dbReference type="InterPro" id="IPR050487">
    <property type="entry name" value="FtsQ_DivIB"/>
</dbReference>
<dbReference type="PROSITE" id="PS51779">
    <property type="entry name" value="POTRA"/>
    <property type="match status" value="1"/>
</dbReference>
<evidence type="ECO:0000256" key="1">
    <source>
        <dbReference type="ARBA" id="ARBA00004370"/>
    </source>
</evidence>
<evidence type="ECO:0000313" key="12">
    <source>
        <dbReference type="Proteomes" id="UP000043699"/>
    </source>
</evidence>
<dbReference type="GO" id="GO:0005886">
    <property type="term" value="C:plasma membrane"/>
    <property type="evidence" value="ECO:0007669"/>
    <property type="project" value="UniProtKB-SubCell"/>
</dbReference>
<reference evidence="11 12" key="1">
    <citation type="submission" date="2014-09" db="EMBL/GenBank/DDBJ databases">
        <authorList>
            <person name="Urmite Genomes Urmite Genomes"/>
        </authorList>
    </citation>
    <scope>NUCLEOTIDE SEQUENCE [LARGE SCALE GENOMIC DNA]</scope>
    <source>
        <strain evidence="11 12">ES2</strain>
    </source>
</reference>
<name>A0A098EM81_9BACL</name>
<dbReference type="RefSeq" id="WP_052651100.1">
    <property type="nucleotide sequence ID" value="NZ_CCXS01000001.1"/>
</dbReference>
<evidence type="ECO:0000256" key="5">
    <source>
        <dbReference type="ARBA" id="ARBA00022989"/>
    </source>
</evidence>
<dbReference type="Proteomes" id="UP000043699">
    <property type="component" value="Unassembled WGS sequence"/>
</dbReference>
<evidence type="ECO:0000259" key="10">
    <source>
        <dbReference type="PROSITE" id="PS51779"/>
    </source>
</evidence>
<evidence type="ECO:0000256" key="3">
    <source>
        <dbReference type="ARBA" id="ARBA00022618"/>
    </source>
</evidence>
<gene>
    <name evidence="8 11" type="primary">divIB</name>
    <name evidence="11" type="ORF">BN1080_01322</name>
</gene>
<dbReference type="Gene3D" id="3.40.50.10960">
    <property type="match status" value="1"/>
</dbReference>
<feature type="transmembrane region" description="Helical" evidence="8">
    <location>
        <begin position="26"/>
        <end position="43"/>
    </location>
</feature>
<organism evidence="11 12">
    <name type="scientific">Planococcus massiliensis</name>
    <dbReference type="NCBI Taxonomy" id="1499687"/>
    <lineage>
        <taxon>Bacteria</taxon>
        <taxon>Bacillati</taxon>
        <taxon>Bacillota</taxon>
        <taxon>Bacilli</taxon>
        <taxon>Bacillales</taxon>
        <taxon>Caryophanaceae</taxon>
        <taxon>Planococcus</taxon>
    </lineage>
</organism>
<evidence type="ECO:0000256" key="4">
    <source>
        <dbReference type="ARBA" id="ARBA00022692"/>
    </source>
</evidence>
<dbReference type="Pfam" id="PF08478">
    <property type="entry name" value="POTRA_1"/>
    <property type="match status" value="1"/>
</dbReference>
<keyword evidence="6 8" id="KW-0472">Membrane</keyword>
<evidence type="ECO:0000256" key="9">
    <source>
        <dbReference type="SAM" id="MobiDB-lite"/>
    </source>
</evidence>
<accession>A0A098EM81</accession>
<keyword evidence="3 8" id="KW-0132">Cell division</keyword>
<dbReference type="GO" id="GO:0032153">
    <property type="term" value="C:cell division site"/>
    <property type="evidence" value="ECO:0007669"/>
    <property type="project" value="UniProtKB-UniRule"/>
</dbReference>
<evidence type="ECO:0000256" key="6">
    <source>
        <dbReference type="ARBA" id="ARBA00023136"/>
    </source>
</evidence>
<keyword evidence="4 8" id="KW-0812">Transmembrane</keyword>
<comment type="similarity">
    <text evidence="8">Belongs to the FtsQ/DivIB family. DivIB subfamily.</text>
</comment>
<dbReference type="HAMAP" id="MF_00912">
    <property type="entry name" value="DivIB"/>
    <property type="match status" value="1"/>
</dbReference>
<feature type="region of interest" description="Disordered" evidence="9">
    <location>
        <begin position="247"/>
        <end position="266"/>
    </location>
</feature>
<comment type="function">
    <text evidence="8">Cell division protein that may be involved in stabilizing or promoting the assembly of the division complex.</text>
</comment>
<keyword evidence="2 8" id="KW-1003">Cell membrane</keyword>
<evidence type="ECO:0000256" key="8">
    <source>
        <dbReference type="HAMAP-Rule" id="MF_00912"/>
    </source>
</evidence>
<keyword evidence="12" id="KW-1185">Reference proteome</keyword>
<protein>
    <recommendedName>
        <fullName evidence="8">Cell division protein DivIB</fullName>
    </recommendedName>
</protein>
<feature type="compositionally biased region" description="Acidic residues" evidence="9">
    <location>
        <begin position="253"/>
        <end position="266"/>
    </location>
</feature>
<sequence>MDKVIDIEERIPTLRERRKKRTNRKFVALLLLFLLLLAILIYSQTKYSEIQTISVEGAELYGEEEYQEISELSIGDSMWSFTEGEAEEKLNSLEWIEQAEVQKKWLTGVTIQIKEFEKIGYLDQGNSYQMLLSNGYALDKAISVVDGPIFSNFETQETKEELVSQLAEVDSEVFNLISQVILDPSDKEAAFVTLYMSDGNEVRGILQSLTEKLNYYPSVIAQLEDGQKGVIDMEVGIFFRSYDDVYGPPKEGDDIEEAEQSEEAGE</sequence>
<keyword evidence="7 8" id="KW-0131">Cell cycle</keyword>
<dbReference type="PANTHER" id="PTHR37820:SF1">
    <property type="entry name" value="CELL DIVISION PROTEIN FTSQ"/>
    <property type="match status" value="1"/>
</dbReference>
<dbReference type="PANTHER" id="PTHR37820">
    <property type="entry name" value="CELL DIVISION PROTEIN DIVIB"/>
    <property type="match status" value="1"/>
</dbReference>
<dbReference type="OrthoDB" id="1819027at2"/>
<dbReference type="InterPro" id="IPR005548">
    <property type="entry name" value="Cell_div_FtsQ/DivIB_C"/>
</dbReference>
<feature type="domain" description="POTRA" evidence="10">
    <location>
        <begin position="48"/>
        <end position="118"/>
    </location>
</feature>
<dbReference type="Pfam" id="PF03799">
    <property type="entry name" value="FtsQ_DivIB_C"/>
    <property type="match status" value="1"/>
</dbReference>
<evidence type="ECO:0000256" key="2">
    <source>
        <dbReference type="ARBA" id="ARBA00022475"/>
    </source>
</evidence>
<dbReference type="InterPro" id="IPR013685">
    <property type="entry name" value="POTRA_FtsQ_type"/>
</dbReference>
<comment type="subcellular location">
    <subcellularLocation>
        <location evidence="8">Cell membrane</location>
        <topology evidence="8">Single-pass type II membrane protein</topology>
    </subcellularLocation>
    <subcellularLocation>
        <location evidence="1">Membrane</location>
    </subcellularLocation>
    <text evidence="8">Localizes to the division septum.</text>
</comment>
<dbReference type="STRING" id="1499687.BN1080_01322"/>
<dbReference type="Gene3D" id="3.10.20.310">
    <property type="entry name" value="membrane protein fhac"/>
    <property type="match status" value="1"/>
</dbReference>
<dbReference type="GO" id="GO:0043093">
    <property type="term" value="P:FtsZ-dependent cytokinesis"/>
    <property type="evidence" value="ECO:0007669"/>
    <property type="project" value="UniProtKB-UniRule"/>
</dbReference>
<evidence type="ECO:0000256" key="7">
    <source>
        <dbReference type="ARBA" id="ARBA00023306"/>
    </source>
</evidence>
<dbReference type="InterPro" id="IPR026580">
    <property type="entry name" value="DivIB"/>
</dbReference>
<dbReference type="AlphaFoldDB" id="A0A098EM81"/>
<keyword evidence="5 8" id="KW-1133">Transmembrane helix</keyword>
<dbReference type="InterPro" id="IPR034746">
    <property type="entry name" value="POTRA"/>
</dbReference>
<proteinExistence type="inferred from homology"/>
<dbReference type="EMBL" id="CCXS01000001">
    <property type="protein sequence ID" value="CEG22396.1"/>
    <property type="molecule type" value="Genomic_DNA"/>
</dbReference>
<evidence type="ECO:0000313" key="11">
    <source>
        <dbReference type="EMBL" id="CEG22396.1"/>
    </source>
</evidence>